<protein>
    <submittedName>
        <fullName evidence="2">Putative baseplate assembly protein</fullName>
    </submittedName>
</protein>
<dbReference type="Proteomes" id="UP000179769">
    <property type="component" value="Unassembled WGS sequence"/>
</dbReference>
<organism evidence="2 3">
    <name type="scientific">Parafrankia soli</name>
    <dbReference type="NCBI Taxonomy" id="2599596"/>
    <lineage>
        <taxon>Bacteria</taxon>
        <taxon>Bacillati</taxon>
        <taxon>Actinomycetota</taxon>
        <taxon>Actinomycetes</taxon>
        <taxon>Frankiales</taxon>
        <taxon>Frankiaceae</taxon>
        <taxon>Parafrankia</taxon>
    </lineage>
</organism>
<dbReference type="EMBL" id="MAXA01000228">
    <property type="protein sequence ID" value="OHV25741.1"/>
    <property type="molecule type" value="Genomic_DNA"/>
</dbReference>
<feature type="region of interest" description="Disordered" evidence="1">
    <location>
        <begin position="335"/>
        <end position="384"/>
    </location>
</feature>
<gene>
    <name evidence="2" type="ORF">BBK14_21660</name>
</gene>
<evidence type="ECO:0000256" key="1">
    <source>
        <dbReference type="SAM" id="MobiDB-lite"/>
    </source>
</evidence>
<dbReference type="NCBIfam" id="TIGR02243">
    <property type="entry name" value="putative baseplate assembly protein"/>
    <property type="match status" value="2"/>
</dbReference>
<accession>A0A1S1PWV5</accession>
<dbReference type="InterPro" id="IPR011749">
    <property type="entry name" value="CHP02243"/>
</dbReference>
<dbReference type="AlphaFoldDB" id="A0A1S1PWV5"/>
<dbReference type="OrthoDB" id="9027184at2"/>
<proteinExistence type="predicted"/>
<evidence type="ECO:0000313" key="2">
    <source>
        <dbReference type="EMBL" id="OHV25741.1"/>
    </source>
</evidence>
<evidence type="ECO:0000313" key="3">
    <source>
        <dbReference type="Proteomes" id="UP000179769"/>
    </source>
</evidence>
<comment type="caution">
    <text evidence="2">The sequence shown here is derived from an EMBL/GenBank/DDBJ whole genome shotgun (WGS) entry which is preliminary data.</text>
</comment>
<keyword evidence="3" id="KW-1185">Reference proteome</keyword>
<reference evidence="3" key="1">
    <citation type="submission" date="2016-07" db="EMBL/GenBank/DDBJ databases">
        <title>Frankia sp. NRRL B-16219 Genome sequencing.</title>
        <authorList>
            <person name="Ghodhbane-Gtari F."/>
            <person name="Swanson E."/>
            <person name="Gueddou A."/>
            <person name="Louati M."/>
            <person name="Nouioui I."/>
            <person name="Hezbri K."/>
            <person name="Abebe-Akele F."/>
            <person name="Simpson S."/>
            <person name="Morris K."/>
            <person name="Thomas K."/>
            <person name="Gtari M."/>
            <person name="Tisa L.S."/>
        </authorList>
    </citation>
    <scope>NUCLEOTIDE SEQUENCE [LARGE SCALE GENOMIC DNA]</scope>
    <source>
        <strain evidence="3">NRRL B-16219</strain>
    </source>
</reference>
<name>A0A1S1PWV5_9ACTN</name>
<dbReference type="RefSeq" id="WP_071065203.1">
    <property type="nucleotide sequence ID" value="NZ_MAXA01000228.1"/>
</dbReference>
<feature type="compositionally biased region" description="Low complexity" evidence="1">
    <location>
        <begin position="336"/>
        <end position="357"/>
    </location>
</feature>
<sequence length="706" mass="75375">MMLPAPNLDDRTFQQLVDDAKRFIADRCPTWTNHNVSDPGVTLVETFAWMTDLLLYRLNRVPDRNYVRFLDLVGVRLFPPVAARAEVSFRLSAQQDATVRIAKGTVVSTRRTATERAIEFTTMADLDIVPARSVVVASSVDGETLRDHTRELGFGSGFACFDERPKAGDALYIGFDRPAPSLIVLLRFTCMVSGHGIDPLRPPLRWEAWDGRRWSRCSLEQDTTNGLNTTGVIELHLPRTHGVRDVGGVTSAWLRCRVVERRGVPAYRESPRIVSVVGAAVGGDVDAVHGAQVAGAVLGISEGVAGQTFRLSQVPVPTTSEPIVIEVSADDTRRNALPAGLPSASPAALPTTAPTGSVAVPAGDGSAPDSPDGNGNGSGAGTETADGWSVWQLVDSFASSGPDDRHVMVDPTTGVVGFGPLVRLADGSVRQYGAVPPKGSVVRVRPYQTGGGRIGNVVARSLNTLRSSIPYVAAVYNRQPASGGVDGETIEEAKVRGPLALRHRDRAVTAEDFEVLARQAAPETARVRCVVEESGQDAGAVRVLVVPRAAGADGRLALTELVVPDTTGEAIRGYLDARRVVGVRVSVEPPRYVGVTVVARLRCAATAHPDRVREDALTALYRFLNPVSGGPDGTGWPFGRAVHVGDVFGVLQAVSGVAYVDEALLFQANPVTRERFSRVERLDLPPTSLVFSFEHQIDAVRAQAAG</sequence>